<evidence type="ECO:0000256" key="1">
    <source>
        <dbReference type="ARBA" id="ARBA00001946"/>
    </source>
</evidence>
<keyword evidence="8" id="KW-1185">Reference proteome</keyword>
<dbReference type="CDD" id="cd04685">
    <property type="entry name" value="NUDIX_Hydrolase"/>
    <property type="match status" value="1"/>
</dbReference>
<name>A0ABV1P450_9ACTN</name>
<keyword evidence="3 5" id="KW-0378">Hydrolase</keyword>
<dbReference type="EMBL" id="JBEGDP010000046">
    <property type="protein sequence ID" value="MEQ7849551.1"/>
    <property type="molecule type" value="Genomic_DNA"/>
</dbReference>
<dbReference type="PANTHER" id="PTHR43046">
    <property type="entry name" value="GDP-MANNOSE MANNOSYL HYDROLASE"/>
    <property type="match status" value="1"/>
</dbReference>
<feature type="domain" description="Nudix hydrolase" evidence="6">
    <location>
        <begin position="5"/>
        <end position="148"/>
    </location>
</feature>
<comment type="similarity">
    <text evidence="2 5">Belongs to the Nudix hydrolase family.</text>
</comment>
<protein>
    <submittedName>
        <fullName evidence="7">NUDIX domain-containing protein</fullName>
    </submittedName>
</protein>
<dbReference type="PROSITE" id="PS51462">
    <property type="entry name" value="NUDIX"/>
    <property type="match status" value="1"/>
</dbReference>
<dbReference type="InterPro" id="IPR000086">
    <property type="entry name" value="NUDIX_hydrolase_dom"/>
</dbReference>
<accession>A0ABV1P450</accession>
<reference evidence="7 8" key="1">
    <citation type="submission" date="2024-02" db="EMBL/GenBank/DDBJ databases">
        <title>Full genome sequence of Nocardioides kribbensis.</title>
        <authorList>
            <person name="Poletto B.L."/>
            <person name="Silva G."/>
            <person name="Galante D."/>
            <person name="Campos K.R."/>
            <person name="Santos M.B.N."/>
            <person name="Sacchi C.T."/>
        </authorList>
    </citation>
    <scope>NUCLEOTIDE SEQUENCE [LARGE SCALE GENOMIC DNA]</scope>
    <source>
        <strain evidence="7 8">O4R</strain>
    </source>
</reference>
<dbReference type="InterPro" id="IPR020084">
    <property type="entry name" value="NUDIX_hydrolase_CS"/>
</dbReference>
<dbReference type="PRINTS" id="PR00502">
    <property type="entry name" value="NUDIXFAMILY"/>
</dbReference>
<dbReference type="InterPro" id="IPR015797">
    <property type="entry name" value="NUDIX_hydrolase-like_dom_sf"/>
</dbReference>
<sequence length="156" mass="16982">MEPILRRSARVVPVSATGEVLLLLDHDPERPDAPRWGTVGGGVDEGESLVDAALRELHEETGVRAGAADLVGPFHHQVQDFSWRGTTYRGDATFFALALDRAQEVVFDHLEEAEVGVVLEARWWTPDDLADDGRLVSPDLCDIMTAAVRAVLGGDQ</sequence>
<dbReference type="PANTHER" id="PTHR43046:SF12">
    <property type="entry name" value="GDP-MANNOSE MANNOSYL HYDROLASE"/>
    <property type="match status" value="1"/>
</dbReference>
<dbReference type="InterPro" id="IPR020476">
    <property type="entry name" value="Nudix_hydrolase"/>
</dbReference>
<dbReference type="PROSITE" id="PS00893">
    <property type="entry name" value="NUDIX_BOX"/>
    <property type="match status" value="1"/>
</dbReference>
<evidence type="ECO:0000256" key="5">
    <source>
        <dbReference type="RuleBase" id="RU003476"/>
    </source>
</evidence>
<organism evidence="7 8">
    <name type="scientific">Nocardioides kribbensis</name>
    <dbReference type="NCBI Taxonomy" id="305517"/>
    <lineage>
        <taxon>Bacteria</taxon>
        <taxon>Bacillati</taxon>
        <taxon>Actinomycetota</taxon>
        <taxon>Actinomycetes</taxon>
        <taxon>Propionibacteriales</taxon>
        <taxon>Nocardioidaceae</taxon>
        <taxon>Nocardioides</taxon>
    </lineage>
</organism>
<comment type="caution">
    <text evidence="7">The sequence shown here is derived from an EMBL/GenBank/DDBJ whole genome shotgun (WGS) entry which is preliminary data.</text>
</comment>
<evidence type="ECO:0000313" key="7">
    <source>
        <dbReference type="EMBL" id="MEQ7849551.1"/>
    </source>
</evidence>
<dbReference type="Proteomes" id="UP001482520">
    <property type="component" value="Unassembled WGS sequence"/>
</dbReference>
<comment type="cofactor">
    <cofactor evidence="1">
        <name>Mg(2+)</name>
        <dbReference type="ChEBI" id="CHEBI:18420"/>
    </cofactor>
</comment>
<evidence type="ECO:0000256" key="3">
    <source>
        <dbReference type="ARBA" id="ARBA00022801"/>
    </source>
</evidence>
<dbReference type="Pfam" id="PF00293">
    <property type="entry name" value="NUDIX"/>
    <property type="match status" value="1"/>
</dbReference>
<dbReference type="Gene3D" id="3.90.79.10">
    <property type="entry name" value="Nucleoside Triphosphate Pyrophosphohydrolase"/>
    <property type="match status" value="1"/>
</dbReference>
<evidence type="ECO:0000313" key="8">
    <source>
        <dbReference type="Proteomes" id="UP001482520"/>
    </source>
</evidence>
<evidence type="ECO:0000259" key="6">
    <source>
        <dbReference type="PROSITE" id="PS51462"/>
    </source>
</evidence>
<dbReference type="RefSeq" id="WP_193666478.1">
    <property type="nucleotide sequence ID" value="NZ_JADCLL010000011.1"/>
</dbReference>
<proteinExistence type="inferred from homology"/>
<evidence type="ECO:0000256" key="4">
    <source>
        <dbReference type="ARBA" id="ARBA00022842"/>
    </source>
</evidence>
<keyword evidence="4" id="KW-0460">Magnesium</keyword>
<gene>
    <name evidence="7" type="ORF">V6R90_19920</name>
</gene>
<dbReference type="SUPFAM" id="SSF55811">
    <property type="entry name" value="Nudix"/>
    <property type="match status" value="1"/>
</dbReference>
<evidence type="ECO:0000256" key="2">
    <source>
        <dbReference type="ARBA" id="ARBA00005582"/>
    </source>
</evidence>